<dbReference type="KEGG" id="fro:AALO17_22440"/>
<accession>A0A140DXK1</accession>
<dbReference type="GO" id="GO:0030170">
    <property type="term" value="F:pyridoxal phosphate binding"/>
    <property type="evidence" value="ECO:0007669"/>
    <property type="project" value="TreeGrafter"/>
</dbReference>
<dbReference type="AlphaFoldDB" id="A0A140DXK1"/>
<evidence type="ECO:0000313" key="5">
    <source>
        <dbReference type="Proteomes" id="UP000069771"/>
    </source>
</evidence>
<dbReference type="Proteomes" id="UP000069771">
    <property type="component" value="Chromosome"/>
</dbReference>
<dbReference type="STRING" id="1702221.AALO17_22440"/>
<feature type="active site" description="Proton acceptor" evidence="1">
    <location>
        <position position="191"/>
    </location>
</feature>
<evidence type="ECO:0000256" key="2">
    <source>
        <dbReference type="PIRSR" id="PIRSR000390-2"/>
    </source>
</evidence>
<dbReference type="RefSeq" id="WP_082743368.1">
    <property type="nucleotide sequence ID" value="NZ_CP011391.1"/>
</dbReference>
<dbReference type="EMBL" id="CP011391">
    <property type="protein sequence ID" value="AMK55378.1"/>
    <property type="molecule type" value="Genomic_DNA"/>
</dbReference>
<dbReference type="InterPro" id="IPR015424">
    <property type="entry name" value="PyrdxlP-dep_Trfase"/>
</dbReference>
<comment type="similarity">
    <text evidence="3">Belongs to the DegT/DnrJ/EryC1 family.</text>
</comment>
<dbReference type="PIRSF" id="PIRSF000390">
    <property type="entry name" value="PLP_StrS"/>
    <property type="match status" value="1"/>
</dbReference>
<protein>
    <recommendedName>
        <fullName evidence="6">Aminotransferase DegT</fullName>
    </recommendedName>
</protein>
<dbReference type="PANTHER" id="PTHR30244:SF42">
    <property type="entry name" value="UDP-2-ACETAMIDO-2-DEOXY-3-OXO-D-GLUCURONATE AMINOTRANSFERASE"/>
    <property type="match status" value="1"/>
</dbReference>
<sequence>MKFKNLNRQYQTLKPAIDQAVREVLGSQDFILGEHVRKLEKELAAFTHRRHCITCASGSDALLLSLMALNIGPEDAIFLPDFTYIAAASAVQRTGAIPVFVDIDPVTFNMDPQDLECQIERIRKTTRFHPKAVIPTDLFGLPADYGRILPLAARHGLHVVSDAAQSMGASFQGQPAGSFGTLAITSFFPAKPLGCYGDGGAIFTDDDRLAARLCRLRSHGRAAHSKYLHVQAGLNSRLDTLQAAILRCKLQAYAPEEQRALQQAARRYASGLKGVVQIPAVMPGQISAWAQYTILLYDANQRRQVQQALARNGIPSMVYYPAGLHEQPLFRDLPRPPQGYPRSEWVSQRCLSLPMDPYIREAEIDLICRVITETILGKDSKREGEDAHGRKPGV</sequence>
<dbReference type="Gene3D" id="3.40.640.10">
    <property type="entry name" value="Type I PLP-dependent aspartate aminotransferase-like (Major domain)"/>
    <property type="match status" value="1"/>
</dbReference>
<evidence type="ECO:0000256" key="3">
    <source>
        <dbReference type="RuleBase" id="RU004508"/>
    </source>
</evidence>
<dbReference type="GeneID" id="78478808"/>
<dbReference type="InterPro" id="IPR015421">
    <property type="entry name" value="PyrdxlP-dep_Trfase_major"/>
</dbReference>
<keyword evidence="5" id="KW-1185">Reference proteome</keyword>
<organism evidence="4 5">
    <name type="scientific">Faecalibaculum rodentium</name>
    <dbReference type="NCBI Taxonomy" id="1702221"/>
    <lineage>
        <taxon>Bacteria</taxon>
        <taxon>Bacillati</taxon>
        <taxon>Bacillota</taxon>
        <taxon>Erysipelotrichia</taxon>
        <taxon>Erysipelotrichales</taxon>
        <taxon>Erysipelotrichaceae</taxon>
        <taxon>Faecalibaculum</taxon>
    </lineage>
</organism>
<dbReference type="SUPFAM" id="SSF53383">
    <property type="entry name" value="PLP-dependent transferases"/>
    <property type="match status" value="1"/>
</dbReference>
<dbReference type="CDD" id="cd00616">
    <property type="entry name" value="AHBA_syn"/>
    <property type="match status" value="1"/>
</dbReference>
<dbReference type="Pfam" id="PF01041">
    <property type="entry name" value="DegT_DnrJ_EryC1"/>
    <property type="match status" value="1"/>
</dbReference>
<gene>
    <name evidence="4" type="ORF">AALO17_22440</name>
</gene>
<name>A0A140DXK1_9FIRM</name>
<evidence type="ECO:0008006" key="6">
    <source>
        <dbReference type="Google" id="ProtNLM"/>
    </source>
</evidence>
<keyword evidence="2 3" id="KW-0663">Pyridoxal phosphate</keyword>
<proteinExistence type="inferred from homology"/>
<dbReference type="GO" id="GO:0008483">
    <property type="term" value="F:transaminase activity"/>
    <property type="evidence" value="ECO:0007669"/>
    <property type="project" value="TreeGrafter"/>
</dbReference>
<dbReference type="PANTHER" id="PTHR30244">
    <property type="entry name" value="TRANSAMINASE"/>
    <property type="match status" value="1"/>
</dbReference>
<reference evidence="4 5" key="1">
    <citation type="journal article" date="2016" name="Gut Pathog.">
        <title>Whole genome sequencing of "Faecalibaculum rodentium" ALO17, isolated from C57BL/6J laboratory mouse feces.</title>
        <authorList>
            <person name="Lim S."/>
            <person name="Chang D.H."/>
            <person name="Ahn S."/>
            <person name="Kim B.C."/>
        </authorList>
    </citation>
    <scope>NUCLEOTIDE SEQUENCE [LARGE SCALE GENOMIC DNA]</scope>
    <source>
        <strain evidence="4 5">Alo17</strain>
    </source>
</reference>
<evidence type="ECO:0000256" key="1">
    <source>
        <dbReference type="PIRSR" id="PIRSR000390-1"/>
    </source>
</evidence>
<feature type="modified residue" description="N6-(pyridoxal phosphate)lysine" evidence="2">
    <location>
        <position position="191"/>
    </location>
</feature>
<dbReference type="GO" id="GO:0000271">
    <property type="term" value="P:polysaccharide biosynthetic process"/>
    <property type="evidence" value="ECO:0007669"/>
    <property type="project" value="TreeGrafter"/>
</dbReference>
<dbReference type="Gene3D" id="3.90.1150.10">
    <property type="entry name" value="Aspartate Aminotransferase, domain 1"/>
    <property type="match status" value="1"/>
</dbReference>
<dbReference type="OrthoDB" id="9810913at2"/>
<dbReference type="InterPro" id="IPR000653">
    <property type="entry name" value="DegT/StrS_aminotransferase"/>
</dbReference>
<dbReference type="InterPro" id="IPR015422">
    <property type="entry name" value="PyrdxlP-dep_Trfase_small"/>
</dbReference>
<evidence type="ECO:0000313" key="4">
    <source>
        <dbReference type="EMBL" id="AMK55378.1"/>
    </source>
</evidence>